<dbReference type="EMBL" id="BMAU01021185">
    <property type="protein sequence ID" value="GFX95287.1"/>
    <property type="molecule type" value="Genomic_DNA"/>
</dbReference>
<feature type="region of interest" description="Disordered" evidence="1">
    <location>
        <begin position="1"/>
        <end position="22"/>
    </location>
</feature>
<gene>
    <name evidence="2" type="ORF">TNCV_848771</name>
</gene>
<evidence type="ECO:0000256" key="1">
    <source>
        <dbReference type="SAM" id="MobiDB-lite"/>
    </source>
</evidence>
<sequence length="140" mass="16151">MRRGMREDFTKKSFHGSAGHSTGATVRRMTFSIRTKKERCKTICTLPHQVAFHQSHARIGGKTRGQRQQFGIQNVKHHIESHELGLLRHDWIGFVARQHIFALNHKGIETFGKFVNVTSTSLKCHLYQQPEDGVDWAKEF</sequence>
<keyword evidence="3" id="KW-1185">Reference proteome</keyword>
<reference evidence="2" key="1">
    <citation type="submission" date="2020-08" db="EMBL/GenBank/DDBJ databases">
        <title>Multicomponent nature underlies the extraordinary mechanical properties of spider dragline silk.</title>
        <authorList>
            <person name="Kono N."/>
            <person name="Nakamura H."/>
            <person name="Mori M."/>
            <person name="Yoshida Y."/>
            <person name="Ohtoshi R."/>
            <person name="Malay A.D."/>
            <person name="Moran D.A.P."/>
            <person name="Tomita M."/>
            <person name="Numata K."/>
            <person name="Arakawa K."/>
        </authorList>
    </citation>
    <scope>NUCLEOTIDE SEQUENCE</scope>
</reference>
<comment type="caution">
    <text evidence="2">The sequence shown here is derived from an EMBL/GenBank/DDBJ whole genome shotgun (WGS) entry which is preliminary data.</text>
</comment>
<protein>
    <submittedName>
        <fullName evidence="2">Uncharacterized protein</fullName>
    </submittedName>
</protein>
<dbReference type="Proteomes" id="UP000887159">
    <property type="component" value="Unassembled WGS sequence"/>
</dbReference>
<dbReference type="AlphaFoldDB" id="A0A8X6RM82"/>
<organism evidence="2 3">
    <name type="scientific">Trichonephila clavipes</name>
    <name type="common">Golden silk orbweaver</name>
    <name type="synonym">Nephila clavipes</name>
    <dbReference type="NCBI Taxonomy" id="2585209"/>
    <lineage>
        <taxon>Eukaryota</taxon>
        <taxon>Metazoa</taxon>
        <taxon>Ecdysozoa</taxon>
        <taxon>Arthropoda</taxon>
        <taxon>Chelicerata</taxon>
        <taxon>Arachnida</taxon>
        <taxon>Araneae</taxon>
        <taxon>Araneomorphae</taxon>
        <taxon>Entelegynae</taxon>
        <taxon>Araneoidea</taxon>
        <taxon>Nephilidae</taxon>
        <taxon>Trichonephila</taxon>
    </lineage>
</organism>
<feature type="compositionally biased region" description="Basic and acidic residues" evidence="1">
    <location>
        <begin position="1"/>
        <end position="11"/>
    </location>
</feature>
<evidence type="ECO:0000313" key="3">
    <source>
        <dbReference type="Proteomes" id="UP000887159"/>
    </source>
</evidence>
<name>A0A8X6RM82_TRICX</name>
<evidence type="ECO:0000313" key="2">
    <source>
        <dbReference type="EMBL" id="GFX95287.1"/>
    </source>
</evidence>
<proteinExistence type="predicted"/>
<accession>A0A8X6RM82</accession>